<dbReference type="GO" id="GO:0000150">
    <property type="term" value="F:DNA strand exchange activity"/>
    <property type="evidence" value="ECO:0007669"/>
    <property type="project" value="InterPro"/>
</dbReference>
<evidence type="ECO:0000313" key="4">
    <source>
        <dbReference type="EMBL" id="RDS76407.1"/>
    </source>
</evidence>
<dbReference type="GO" id="GO:0003677">
    <property type="term" value="F:DNA binding"/>
    <property type="evidence" value="ECO:0007669"/>
    <property type="project" value="UniProtKB-KW"/>
</dbReference>
<evidence type="ECO:0000256" key="1">
    <source>
        <dbReference type="ARBA" id="ARBA00023125"/>
    </source>
</evidence>
<accession>A0A395LJD1</accession>
<dbReference type="Pfam" id="PF00239">
    <property type="entry name" value="Resolvase"/>
    <property type="match status" value="1"/>
</dbReference>
<dbReference type="Pfam" id="PF07508">
    <property type="entry name" value="Recombinase"/>
    <property type="match status" value="1"/>
</dbReference>
<dbReference type="PROSITE" id="PS51737">
    <property type="entry name" value="RECOMBINASE_DNA_BIND"/>
    <property type="match status" value="1"/>
</dbReference>
<dbReference type="CDD" id="cd00338">
    <property type="entry name" value="Ser_Recombinase"/>
    <property type="match status" value="1"/>
</dbReference>
<dbReference type="InterPro" id="IPR038109">
    <property type="entry name" value="DNA_bind_recomb_sf"/>
</dbReference>
<dbReference type="RefSeq" id="WP_115490639.1">
    <property type="nucleotide sequence ID" value="NZ_JACHWW010000001.1"/>
</dbReference>
<dbReference type="Proteomes" id="UP000254101">
    <property type="component" value="Unassembled WGS sequence"/>
</dbReference>
<keyword evidence="2" id="KW-0233">DNA recombination</keyword>
<dbReference type="AlphaFoldDB" id="A0A395LJD1"/>
<sequence>MQIESQSAFAAAQATNAPRVYSYTRFSTPEQMEGDSQRRQSAGALRWIERKNAERKSSGLPPLVLDERLSLQDLGVSAFRGSNANADKGLGGFLVACREGLIPEGSYLIVESLDRVSRMTPRKVSRLLDDIVDAGVVIATLGDGQEYDSDRLDSDPTALLIALMVSWRAHEESKVKAERLSEVWEEKRRQVRAGEAQRLTRKGPSWLEPEGEGWAERQPHADTVRRVFRMTLEGVGEHRIARTFNEEGVPIMGGGKMWHRSTVSKLLRNSAVVGTLVPGRVDYSSGRKLRVSEEPIPDIFPAVISRFDWEAVQLLKDQQTPAPRGKAATGALANVFAGLARCPECGATMTRVMKGSGPKAGKPKLVCTKAKAGAASHRYRSVPLDVLQRAALGKWQHLLIDIPAGQGGGDLDGEIDNLNAVIDVTIDQLQEMAEVNRKLPSRELAARHRALKASLASYQSDLRALERERVAADHGLIAARAEAFGDLMEQDASNLSKVNAALRTLFAGVVVDYERGVLRFLWRQGGMVEIRYASLSPISS</sequence>
<protein>
    <submittedName>
        <fullName evidence="4">Recombinase family protein</fullName>
    </submittedName>
</protein>
<evidence type="ECO:0000259" key="3">
    <source>
        <dbReference type="PROSITE" id="PS51737"/>
    </source>
</evidence>
<dbReference type="SUPFAM" id="SSF53041">
    <property type="entry name" value="Resolvase-like"/>
    <property type="match status" value="1"/>
</dbReference>
<comment type="caution">
    <text evidence="4">The sequence shown here is derived from an EMBL/GenBank/DDBJ whole genome shotgun (WGS) entry which is preliminary data.</text>
</comment>
<keyword evidence="1" id="KW-0238">DNA-binding</keyword>
<dbReference type="PANTHER" id="PTHR30461">
    <property type="entry name" value="DNA-INVERTASE FROM LAMBDOID PROPHAGE"/>
    <property type="match status" value="1"/>
</dbReference>
<dbReference type="InterPro" id="IPR011109">
    <property type="entry name" value="DNA_bind_recombinase_dom"/>
</dbReference>
<evidence type="ECO:0000256" key="2">
    <source>
        <dbReference type="ARBA" id="ARBA00023172"/>
    </source>
</evidence>
<proteinExistence type="predicted"/>
<name>A0A395LJD1_9SPHN</name>
<dbReference type="Pfam" id="PF13408">
    <property type="entry name" value="Zn_ribbon_recom"/>
    <property type="match status" value="1"/>
</dbReference>
<organism evidence="4 5">
    <name type="scientific">Alteriqipengyuania lutimaris</name>
    <dbReference type="NCBI Taxonomy" id="1538146"/>
    <lineage>
        <taxon>Bacteria</taxon>
        <taxon>Pseudomonadati</taxon>
        <taxon>Pseudomonadota</taxon>
        <taxon>Alphaproteobacteria</taxon>
        <taxon>Sphingomonadales</taxon>
        <taxon>Erythrobacteraceae</taxon>
        <taxon>Alteriqipengyuania</taxon>
    </lineage>
</organism>
<reference evidence="4 5" key="1">
    <citation type="submission" date="2018-07" db="EMBL/GenBank/DDBJ databases">
        <title>Erythrobacter nanhaiensis sp. nov., a novel member of the genus Erythrobacter isolated from the South China Sea.</title>
        <authorList>
            <person name="Chen X."/>
            <person name="Liu J."/>
        </authorList>
    </citation>
    <scope>NUCLEOTIDE SEQUENCE [LARGE SCALE GENOMIC DNA]</scope>
    <source>
        <strain evidence="4 5">S-5</strain>
    </source>
</reference>
<dbReference type="InterPro" id="IPR050639">
    <property type="entry name" value="SSR_resolvase"/>
</dbReference>
<dbReference type="InterPro" id="IPR006119">
    <property type="entry name" value="Resolv_N"/>
</dbReference>
<dbReference type="InterPro" id="IPR025827">
    <property type="entry name" value="Zn_ribbon_recom_dom"/>
</dbReference>
<dbReference type="InterPro" id="IPR036162">
    <property type="entry name" value="Resolvase-like_N_sf"/>
</dbReference>
<dbReference type="EMBL" id="QRBB01000001">
    <property type="protein sequence ID" value="RDS76407.1"/>
    <property type="molecule type" value="Genomic_DNA"/>
</dbReference>
<feature type="domain" description="Recombinase" evidence="3">
    <location>
        <begin position="204"/>
        <end position="322"/>
    </location>
</feature>
<dbReference type="Gene3D" id="3.40.50.1390">
    <property type="entry name" value="Resolvase, N-terminal catalytic domain"/>
    <property type="match status" value="1"/>
</dbReference>
<gene>
    <name evidence="4" type="ORF">DL238_01470</name>
</gene>
<dbReference type="SMART" id="SM00857">
    <property type="entry name" value="Resolvase"/>
    <property type="match status" value="1"/>
</dbReference>
<dbReference type="OrthoDB" id="7410930at2"/>
<evidence type="ECO:0000313" key="5">
    <source>
        <dbReference type="Proteomes" id="UP000254101"/>
    </source>
</evidence>
<keyword evidence="5" id="KW-1185">Reference proteome</keyword>
<dbReference type="PANTHER" id="PTHR30461:SF2">
    <property type="entry name" value="SERINE RECOMBINASE PINE-RELATED"/>
    <property type="match status" value="1"/>
</dbReference>
<dbReference type="Gene3D" id="3.90.1750.20">
    <property type="entry name" value="Putative Large Serine Recombinase, Chain B, Domain 2"/>
    <property type="match status" value="1"/>
</dbReference>